<dbReference type="Gene3D" id="1.25.40.10">
    <property type="entry name" value="Tetratricopeptide repeat domain"/>
    <property type="match status" value="1"/>
</dbReference>
<dbReference type="InterPro" id="IPR052748">
    <property type="entry name" value="ISR_Activator"/>
</dbReference>
<sequence length="558" mass="59413">MWRIYGAVRAFGRSHCNHQCRVTPQLPQHGEDELGTSLGPAHSSSQTWGSSEGSSQQQDAGRAEGKRTKQGRRSSRCEFMHSPPIIDAFFWGAFVTLGLQLVKRLHESLPRACRDDRRNASGSRVSRCLYKLVGTALQPSCLGLQLGILPKSSTTSGFESDGLAAQGPADQATAATAPHSPYRSESEASTALSFGELSWSGDAPEKDSIVEAQECLTRAAEKLQSVSDNSVSVVLHIMGLERAKGGDVQGAARWFTMAAEKGYAKAQYNLGLCYNTGKGVPKDINKAAMYFAHAAAQGHAMAQYNLAMFLKKNSGENAGAVEQLLVQAAHGGLREAQSYLGVYYTKAPHKDYNKAVKFLKMAAEQEDVDSMHHLGICLQHGWGVEVDLVAARSWYERAAERGQPDAQHNLIVFQLLDIGGTNPALPDERQGAEAHQSLSAAARNPEALLGARHTANHGTGRGALPVARGAEVTARLRSVASSPALFPPRHPGGGRGGFSALPVWVDGARLPVSLSSGRLDSQLLLDGEDANVGCVSAASHHLALGGLRHVPWAVGGGV</sequence>
<dbReference type="CTD" id="9812"/>
<keyword evidence="2" id="KW-1185">Reference proteome</keyword>
<dbReference type="SUPFAM" id="SSF81901">
    <property type="entry name" value="HCP-like"/>
    <property type="match status" value="2"/>
</dbReference>
<dbReference type="Pfam" id="PF08238">
    <property type="entry name" value="Sel1"/>
    <property type="match status" value="5"/>
</dbReference>
<dbReference type="PANTHER" id="PTHR45011">
    <property type="entry name" value="DAP3-BINDING CELL DEATH ENHANCER 1"/>
    <property type="match status" value="1"/>
</dbReference>
<feature type="region of interest" description="Disordered" evidence="1">
    <location>
        <begin position="157"/>
        <end position="185"/>
    </location>
</feature>
<organism evidence="2 3">
    <name type="scientific">Petromyzon marinus</name>
    <name type="common">Sea lamprey</name>
    <dbReference type="NCBI Taxonomy" id="7757"/>
    <lineage>
        <taxon>Eukaryota</taxon>
        <taxon>Metazoa</taxon>
        <taxon>Chordata</taxon>
        <taxon>Craniata</taxon>
        <taxon>Vertebrata</taxon>
        <taxon>Cyclostomata</taxon>
        <taxon>Hyperoartia</taxon>
        <taxon>Petromyzontiformes</taxon>
        <taxon>Petromyzontidae</taxon>
        <taxon>Petromyzon</taxon>
    </lineage>
</organism>
<dbReference type="Proteomes" id="UP001318040">
    <property type="component" value="Chromosome 16"/>
</dbReference>
<dbReference type="AlphaFoldDB" id="A0AAJ7T7A1"/>
<dbReference type="RefSeq" id="XP_032811412.1">
    <property type="nucleotide sequence ID" value="XM_032955521.1"/>
</dbReference>
<feature type="compositionally biased region" description="Low complexity" evidence="1">
    <location>
        <begin position="164"/>
        <end position="178"/>
    </location>
</feature>
<dbReference type="PANTHER" id="PTHR45011:SF1">
    <property type="entry name" value="DAP3-BINDING CELL DEATH ENHANCER 1"/>
    <property type="match status" value="1"/>
</dbReference>
<protein>
    <submittedName>
        <fullName evidence="3">Death ligand signal enhancer</fullName>
    </submittedName>
</protein>
<reference evidence="3" key="1">
    <citation type="submission" date="2025-08" db="UniProtKB">
        <authorList>
            <consortium name="RefSeq"/>
        </authorList>
    </citation>
    <scope>IDENTIFICATION</scope>
    <source>
        <tissue evidence="3">Sperm</tissue>
    </source>
</reference>
<dbReference type="InterPro" id="IPR011990">
    <property type="entry name" value="TPR-like_helical_dom_sf"/>
</dbReference>
<dbReference type="KEGG" id="pmrn:116942978"/>
<name>A0AAJ7T7A1_PETMA</name>
<dbReference type="SMART" id="SM00671">
    <property type="entry name" value="SEL1"/>
    <property type="match status" value="4"/>
</dbReference>
<evidence type="ECO:0000313" key="2">
    <source>
        <dbReference type="Proteomes" id="UP001318040"/>
    </source>
</evidence>
<evidence type="ECO:0000256" key="1">
    <source>
        <dbReference type="SAM" id="MobiDB-lite"/>
    </source>
</evidence>
<proteinExistence type="predicted"/>
<accession>A0AAJ7T7A1</accession>
<gene>
    <name evidence="3" type="primary">DELE1</name>
</gene>
<feature type="region of interest" description="Disordered" evidence="1">
    <location>
        <begin position="27"/>
        <end position="76"/>
    </location>
</feature>
<dbReference type="InterPro" id="IPR006597">
    <property type="entry name" value="Sel1-like"/>
</dbReference>
<evidence type="ECO:0000313" key="3">
    <source>
        <dbReference type="RefSeq" id="XP_032811412.1"/>
    </source>
</evidence>
<feature type="compositionally biased region" description="Low complexity" evidence="1">
    <location>
        <begin position="43"/>
        <end position="58"/>
    </location>
</feature>